<feature type="domain" description="Thioredoxin" evidence="5">
    <location>
        <begin position="315"/>
        <end position="457"/>
    </location>
</feature>
<dbReference type="GeneID" id="84807630"/>
<evidence type="ECO:0000256" key="1">
    <source>
        <dbReference type="ARBA" id="ARBA00004196"/>
    </source>
</evidence>
<dbReference type="Proteomes" id="UP000217250">
    <property type="component" value="Chromosome"/>
</dbReference>
<keyword evidence="3" id="KW-1015">Disulfide bond</keyword>
<dbReference type="AlphaFoldDB" id="A0A250FMR1"/>
<dbReference type="PANTHER" id="PTHR42852:SF6">
    <property type="entry name" value="THIOL:DISULFIDE INTERCHANGE PROTEIN DSBE"/>
    <property type="match status" value="1"/>
</dbReference>
<keyword evidence="2" id="KW-0201">Cytochrome c-type biogenesis</keyword>
<evidence type="ECO:0000256" key="3">
    <source>
        <dbReference type="ARBA" id="ARBA00023157"/>
    </source>
</evidence>
<dbReference type="InterPro" id="IPR012336">
    <property type="entry name" value="Thioredoxin-like_fold"/>
</dbReference>
<dbReference type="GO" id="GO:0030313">
    <property type="term" value="C:cell envelope"/>
    <property type="evidence" value="ECO:0007669"/>
    <property type="project" value="UniProtKB-SubCell"/>
</dbReference>
<evidence type="ECO:0000259" key="5">
    <source>
        <dbReference type="PROSITE" id="PS51352"/>
    </source>
</evidence>
<evidence type="ECO:0000256" key="2">
    <source>
        <dbReference type="ARBA" id="ARBA00022748"/>
    </source>
</evidence>
<accession>A0A250FMR1</accession>
<dbReference type="Pfam" id="PF13905">
    <property type="entry name" value="Thioredoxin_8"/>
    <property type="match status" value="1"/>
</dbReference>
<organism evidence="6 7">
    <name type="scientific">Capnocytophaga gingivalis</name>
    <dbReference type="NCBI Taxonomy" id="1017"/>
    <lineage>
        <taxon>Bacteria</taxon>
        <taxon>Pseudomonadati</taxon>
        <taxon>Bacteroidota</taxon>
        <taxon>Flavobacteriia</taxon>
        <taxon>Flavobacteriales</taxon>
        <taxon>Flavobacteriaceae</taxon>
        <taxon>Capnocytophaga</taxon>
    </lineage>
</organism>
<dbReference type="CDD" id="cd02966">
    <property type="entry name" value="TlpA_like_family"/>
    <property type="match status" value="1"/>
</dbReference>
<dbReference type="PROSITE" id="PS51352">
    <property type="entry name" value="THIOREDOXIN_2"/>
    <property type="match status" value="1"/>
</dbReference>
<dbReference type="Gene3D" id="3.40.30.10">
    <property type="entry name" value="Glutaredoxin"/>
    <property type="match status" value="1"/>
</dbReference>
<dbReference type="GO" id="GO:0017004">
    <property type="term" value="P:cytochrome complex assembly"/>
    <property type="evidence" value="ECO:0007669"/>
    <property type="project" value="UniProtKB-KW"/>
</dbReference>
<dbReference type="PANTHER" id="PTHR42852">
    <property type="entry name" value="THIOL:DISULFIDE INTERCHANGE PROTEIN DSBE"/>
    <property type="match status" value="1"/>
</dbReference>
<dbReference type="EMBL" id="CP022386">
    <property type="protein sequence ID" value="ATA86311.1"/>
    <property type="molecule type" value="Genomic_DNA"/>
</dbReference>
<dbReference type="KEGG" id="cgh:CGC50_03525"/>
<evidence type="ECO:0000256" key="4">
    <source>
        <dbReference type="ARBA" id="ARBA00023284"/>
    </source>
</evidence>
<protein>
    <submittedName>
        <fullName evidence="6">Thiol-disulfide isomerase</fullName>
    </submittedName>
</protein>
<comment type="subcellular location">
    <subcellularLocation>
        <location evidence="1">Cell envelope</location>
    </subcellularLocation>
</comment>
<sequence>MKKIFITSIAAFSLLSACKDKTAQGNVDYAVISGKVFLPGESQKIVLAHNDEIYKEIPVLSDGTFRDTIRPITDNHFFYLIENMTVQVPLYLDKGTNIELSLNEDITKTTVSGTETKKTQYLIEKENFINEKINGADSNLFGQKPQEFKENIKSIFNELDSKLKAYNFDNDFVENQQKWAKYKYIEYLIAYPTYHAYSIGKEAILPDGFYAERDQIDYDNAQEYAAVDSYRDLVRSKYFEMLGDASNPEQIEGFLKMASSIKSDNIRTDLAKAVVSLIAPGNSKNKEILDFVLKNVKEDDLKQVAQKSFEVASRLVAGKDSPVFTNYEKIDGGTASLADFKGKLVYIDVWASWCKPCVGEIPHLKELEAKFHGKNIEFVSISIDEDKEAWKSAVKAHDLKGVQLIADNAFKSQFILDYDINQIPTFLLIDKNGKIVDPNAPRPSDPRLAEVLEKLLK</sequence>
<proteinExistence type="predicted"/>
<evidence type="ECO:0000313" key="6">
    <source>
        <dbReference type="EMBL" id="ATA86311.1"/>
    </source>
</evidence>
<dbReference type="InterPro" id="IPR036249">
    <property type="entry name" value="Thioredoxin-like_sf"/>
</dbReference>
<dbReference type="RefSeq" id="WP_095909706.1">
    <property type="nucleotide sequence ID" value="NZ_CAUVLU010000001.1"/>
</dbReference>
<dbReference type="InterPro" id="IPR050553">
    <property type="entry name" value="Thioredoxin_ResA/DsbE_sf"/>
</dbReference>
<dbReference type="OrthoDB" id="743079at2"/>
<gene>
    <name evidence="6" type="ORF">CGC50_03525</name>
</gene>
<dbReference type="InterPro" id="IPR013766">
    <property type="entry name" value="Thioredoxin_domain"/>
</dbReference>
<dbReference type="SUPFAM" id="SSF52833">
    <property type="entry name" value="Thioredoxin-like"/>
    <property type="match status" value="1"/>
</dbReference>
<keyword evidence="6" id="KW-0413">Isomerase</keyword>
<dbReference type="PROSITE" id="PS51257">
    <property type="entry name" value="PROKAR_LIPOPROTEIN"/>
    <property type="match status" value="1"/>
</dbReference>
<evidence type="ECO:0000313" key="7">
    <source>
        <dbReference type="Proteomes" id="UP000217250"/>
    </source>
</evidence>
<name>A0A250FMR1_9FLAO</name>
<dbReference type="GO" id="GO:0016853">
    <property type="term" value="F:isomerase activity"/>
    <property type="evidence" value="ECO:0007669"/>
    <property type="project" value="UniProtKB-KW"/>
</dbReference>
<keyword evidence="4" id="KW-0676">Redox-active center</keyword>
<reference evidence="7" key="1">
    <citation type="submission" date="2017-06" db="EMBL/GenBank/DDBJ databases">
        <title>Capnocytophaga spp. assemblies.</title>
        <authorList>
            <person name="Gulvik C.A."/>
        </authorList>
    </citation>
    <scope>NUCLEOTIDE SEQUENCE [LARGE SCALE GENOMIC DNA]</scope>
    <source>
        <strain evidence="7">H1496</strain>
    </source>
</reference>